<dbReference type="AlphaFoldDB" id="G8BUZ5"/>
<evidence type="ECO:0000256" key="5">
    <source>
        <dbReference type="SAM" id="MobiDB-lite"/>
    </source>
</evidence>
<evidence type="ECO:0000256" key="1">
    <source>
        <dbReference type="ARBA" id="ARBA00004555"/>
    </source>
</evidence>
<dbReference type="InterPro" id="IPR031673">
    <property type="entry name" value="Chs5_N"/>
</dbReference>
<evidence type="ECO:0000256" key="2">
    <source>
        <dbReference type="ARBA" id="ARBA00023034"/>
    </source>
</evidence>
<dbReference type="CDD" id="cd13945">
    <property type="entry name" value="Chs5_N"/>
    <property type="match status" value="1"/>
</dbReference>
<evidence type="ECO:0000256" key="4">
    <source>
        <dbReference type="ARBA" id="ARBA00071189"/>
    </source>
</evidence>
<evidence type="ECO:0000256" key="3">
    <source>
        <dbReference type="ARBA" id="ARBA00060872"/>
    </source>
</evidence>
<dbReference type="Pfam" id="PF16892">
    <property type="entry name" value="CHS5_N"/>
    <property type="match status" value="1"/>
</dbReference>
<dbReference type="Gene3D" id="2.60.40.10">
    <property type="entry name" value="Immunoglobulins"/>
    <property type="match status" value="1"/>
</dbReference>
<dbReference type="GO" id="GO:0006355">
    <property type="term" value="P:regulation of DNA-templated transcription"/>
    <property type="evidence" value="ECO:0007669"/>
    <property type="project" value="EnsemblFungi"/>
</dbReference>
<accession>G8BUZ5</accession>
<proteinExistence type="inferred from homology"/>
<dbReference type="InterPro" id="IPR001357">
    <property type="entry name" value="BRCT_dom"/>
</dbReference>
<dbReference type="STRING" id="1071381.G8BUZ5"/>
<dbReference type="OrthoDB" id="245697at2759"/>
<dbReference type="InterPro" id="IPR036420">
    <property type="entry name" value="BRCT_dom_sf"/>
</dbReference>
<dbReference type="EMBL" id="HE612861">
    <property type="protein sequence ID" value="CCE63577.1"/>
    <property type="molecule type" value="Genomic_DNA"/>
</dbReference>
<feature type="domain" description="Fibronectin type-III" evidence="7">
    <location>
        <begin position="78"/>
        <end position="168"/>
    </location>
</feature>
<evidence type="ECO:0000259" key="6">
    <source>
        <dbReference type="PROSITE" id="PS50172"/>
    </source>
</evidence>
<dbReference type="HOGENOM" id="CLU_019904_3_0_1"/>
<dbReference type="eggNOG" id="KOG1181">
    <property type="taxonomic scope" value="Eukaryota"/>
</dbReference>
<dbReference type="InterPro" id="IPR052827">
    <property type="entry name" value="CHS_Export/Cell_Fusion_Reg"/>
</dbReference>
<dbReference type="KEGG" id="tpf:TPHA_0F00910"/>
<organism evidence="8 9">
    <name type="scientific">Tetrapisispora phaffii (strain ATCC 24235 / CBS 4417 / NBRC 1672 / NRRL Y-8282 / UCD 70-5)</name>
    <name type="common">Yeast</name>
    <name type="synonym">Fabospora phaffii</name>
    <dbReference type="NCBI Taxonomy" id="1071381"/>
    <lineage>
        <taxon>Eukaryota</taxon>
        <taxon>Fungi</taxon>
        <taxon>Dikarya</taxon>
        <taxon>Ascomycota</taxon>
        <taxon>Saccharomycotina</taxon>
        <taxon>Saccharomycetes</taxon>
        <taxon>Saccharomycetales</taxon>
        <taxon>Saccharomycetaceae</taxon>
        <taxon>Tetrapisispora</taxon>
    </lineage>
</organism>
<name>G8BUZ5_TETPH</name>
<dbReference type="Pfam" id="PF00533">
    <property type="entry name" value="BRCT"/>
    <property type="match status" value="1"/>
</dbReference>
<dbReference type="FunFam" id="3.40.50.10190:FF:000077">
    <property type="entry name" value="Chitin biosynthesis protein CHS5"/>
    <property type="match status" value="1"/>
</dbReference>
<feature type="region of interest" description="Disordered" evidence="5">
    <location>
        <begin position="388"/>
        <end position="411"/>
    </location>
</feature>
<sequence length="524" mass="59045">MSNVDVLLTVGKLDASLALLTTQDHHVIEFPTMLLPDNIKAGSIVKFSVSQSLEEERRQSEKFNSLQTKILEKYGTSKPEKPVLKIVNITQTSCVLAWDELKLGSAKLKSLVLYRQGIRSMIVPSPLKITETKLSGLSIDHPYEFQLKLSTTSGNFWSEKINIQTHKMTDMSGIVVCLGPLDPMERITDSQISNSLKKIGAKELQHKVAIDTTHFICNDIDNEDDPELIKAKNNNIPIVRPEWVRACEIEQRIIGVRGFYLDADPSILKSYTFQGVSSGTEEPVSVEIPQAEVIETEPIHKTEEKIEVAEEDSIDKSSIEIAQGNVREKDQIDEKDQIEEETFEPLNETVTANIQEQDLVEDTGLTNDDIVKNIEGAQIEIVNSRDQEEMEMVKESEGTTFNIEEGQKDDDEQLNEVELTVEDEHLNGVGGQLEEQQLNGTEENIEEEHEVNDDQLNADEPNTEVQQKSESEEKTNAVSLDENIQNNNNVNANELEVNLEHVDTNNESFDKDDEQKKTKMQTMV</sequence>
<keyword evidence="9" id="KW-1185">Reference proteome</keyword>
<dbReference type="Gene3D" id="6.20.120.50">
    <property type="match status" value="1"/>
</dbReference>
<dbReference type="InterPro" id="IPR036116">
    <property type="entry name" value="FN3_sf"/>
</dbReference>
<dbReference type="SUPFAM" id="SSF52113">
    <property type="entry name" value="BRCT domain"/>
    <property type="match status" value="1"/>
</dbReference>
<dbReference type="GO" id="GO:0006893">
    <property type="term" value="P:Golgi to plasma membrane transport"/>
    <property type="evidence" value="ECO:0007669"/>
    <property type="project" value="EnsemblFungi"/>
</dbReference>
<dbReference type="PROSITE" id="PS50853">
    <property type="entry name" value="FN3"/>
    <property type="match status" value="1"/>
</dbReference>
<dbReference type="CDD" id="cd00063">
    <property type="entry name" value="FN3"/>
    <property type="match status" value="1"/>
</dbReference>
<evidence type="ECO:0000259" key="7">
    <source>
        <dbReference type="PROSITE" id="PS50853"/>
    </source>
</evidence>
<dbReference type="GO" id="GO:0034044">
    <property type="term" value="C:exomer complex"/>
    <property type="evidence" value="ECO:0007669"/>
    <property type="project" value="EnsemblFungi"/>
</dbReference>
<dbReference type="GO" id="GO:0000747">
    <property type="term" value="P:conjugation with cellular fusion"/>
    <property type="evidence" value="ECO:0007669"/>
    <property type="project" value="EnsemblFungi"/>
</dbReference>
<dbReference type="GO" id="GO:0046983">
    <property type="term" value="F:protein dimerization activity"/>
    <property type="evidence" value="ECO:0007669"/>
    <property type="project" value="InterPro"/>
</dbReference>
<evidence type="ECO:0000313" key="8">
    <source>
        <dbReference type="EMBL" id="CCE63577.1"/>
    </source>
</evidence>
<dbReference type="InterPro" id="IPR013783">
    <property type="entry name" value="Ig-like_fold"/>
</dbReference>
<dbReference type="Pfam" id="PF16893">
    <property type="entry name" value="fn3_2"/>
    <property type="match status" value="1"/>
</dbReference>
<dbReference type="SUPFAM" id="SSF49265">
    <property type="entry name" value="Fibronectin type III"/>
    <property type="match status" value="1"/>
</dbReference>
<dbReference type="SMART" id="SM00292">
    <property type="entry name" value="BRCT"/>
    <property type="match status" value="1"/>
</dbReference>
<dbReference type="GeneID" id="11535662"/>
<feature type="domain" description="BRCT" evidence="6">
    <location>
        <begin position="166"/>
        <end position="261"/>
    </location>
</feature>
<feature type="compositionally biased region" description="Acidic residues" evidence="5">
    <location>
        <begin position="443"/>
        <end position="457"/>
    </location>
</feature>
<dbReference type="GO" id="GO:0006032">
    <property type="term" value="P:chitin catabolic process"/>
    <property type="evidence" value="ECO:0007669"/>
    <property type="project" value="EnsemblFungi"/>
</dbReference>
<dbReference type="GO" id="GO:0000282">
    <property type="term" value="P:cellular bud site selection"/>
    <property type="evidence" value="ECO:0007669"/>
    <property type="project" value="EnsemblFungi"/>
</dbReference>
<dbReference type="PANTHER" id="PTHR47351:SF1">
    <property type="entry name" value="CHITIN BIOSYNTHESIS PROTEIN CHS5"/>
    <property type="match status" value="1"/>
</dbReference>
<reference evidence="8 9" key="1">
    <citation type="journal article" date="2011" name="Proc. Natl. Acad. Sci. U.S.A.">
        <title>Evolutionary erosion of yeast sex chromosomes by mating-type switching accidents.</title>
        <authorList>
            <person name="Gordon J.L."/>
            <person name="Armisen D."/>
            <person name="Proux-Wera E."/>
            <person name="Oheigeartaigh S.S."/>
            <person name="Byrne K.P."/>
            <person name="Wolfe K.H."/>
        </authorList>
    </citation>
    <scope>NUCLEOTIDE SEQUENCE [LARGE SCALE GENOMIC DNA]</scope>
    <source>
        <strain evidence="9">ATCC 24235 / CBS 4417 / NBRC 1672 / NRRL Y-8282 / UCD 70-5</strain>
    </source>
</reference>
<feature type="region of interest" description="Disordered" evidence="5">
    <location>
        <begin position="501"/>
        <end position="524"/>
    </location>
</feature>
<gene>
    <name evidence="8" type="primary">TPHA0F00910</name>
    <name evidence="8" type="ordered locus">TPHA_0F00910</name>
</gene>
<dbReference type="GO" id="GO:0030476">
    <property type="term" value="P:ascospore wall assembly"/>
    <property type="evidence" value="ECO:0007669"/>
    <property type="project" value="EnsemblFungi"/>
</dbReference>
<dbReference type="GO" id="GO:0005802">
    <property type="term" value="C:trans-Golgi network"/>
    <property type="evidence" value="ECO:0007669"/>
    <property type="project" value="TreeGrafter"/>
</dbReference>
<evidence type="ECO:0000313" key="9">
    <source>
        <dbReference type="Proteomes" id="UP000005666"/>
    </source>
</evidence>
<dbReference type="InterPro" id="IPR003961">
    <property type="entry name" value="FN3_dom"/>
</dbReference>
<comment type="similarity">
    <text evidence="3">Belongs to the CHS5 family.</text>
</comment>
<comment type="subcellular location">
    <subcellularLocation>
        <location evidence="1">Golgi apparatus</location>
    </subcellularLocation>
</comment>
<dbReference type="Proteomes" id="UP000005666">
    <property type="component" value="Chromosome 6"/>
</dbReference>
<feature type="compositionally biased region" description="Basic and acidic residues" evidence="5">
    <location>
        <begin position="388"/>
        <end position="397"/>
    </location>
</feature>
<dbReference type="RefSeq" id="XP_003686011.1">
    <property type="nucleotide sequence ID" value="XM_003685963.1"/>
</dbReference>
<feature type="region of interest" description="Disordered" evidence="5">
    <location>
        <begin position="441"/>
        <end position="477"/>
    </location>
</feature>
<dbReference type="PANTHER" id="PTHR47351">
    <property type="entry name" value="CHITIN BIOSYNTHESIS PROTEIN CHS5"/>
    <property type="match status" value="1"/>
</dbReference>
<keyword evidence="2" id="KW-0333">Golgi apparatus</keyword>
<dbReference type="Gene3D" id="3.40.50.10190">
    <property type="entry name" value="BRCT domain"/>
    <property type="match status" value="1"/>
</dbReference>
<protein>
    <recommendedName>
        <fullName evidence="4">Chitin biosynthesis protein CHS5</fullName>
    </recommendedName>
</protein>
<dbReference type="PROSITE" id="PS50172">
    <property type="entry name" value="BRCT"/>
    <property type="match status" value="1"/>
</dbReference>
<dbReference type="GO" id="GO:0031267">
    <property type="term" value="F:small GTPase binding"/>
    <property type="evidence" value="ECO:0007669"/>
    <property type="project" value="EnsemblFungi"/>
</dbReference>
<dbReference type="InterPro" id="IPR031669">
    <property type="entry name" value="Fn3_2"/>
</dbReference>